<gene>
    <name evidence="7" type="ORF">GCM10022222_08190</name>
</gene>
<dbReference type="EC" id="3.1.1.-" evidence="4"/>
<feature type="domain" description="Carboxylesterase type B" evidence="6">
    <location>
        <begin position="6"/>
        <end position="463"/>
    </location>
</feature>
<evidence type="ECO:0000313" key="7">
    <source>
        <dbReference type="EMBL" id="GAA3527551.1"/>
    </source>
</evidence>
<reference evidence="8" key="1">
    <citation type="journal article" date="2019" name="Int. J. Syst. Evol. Microbiol.">
        <title>The Global Catalogue of Microorganisms (GCM) 10K type strain sequencing project: providing services to taxonomists for standard genome sequencing and annotation.</title>
        <authorList>
            <consortium name="The Broad Institute Genomics Platform"/>
            <consortium name="The Broad Institute Genome Sequencing Center for Infectious Disease"/>
            <person name="Wu L."/>
            <person name="Ma J."/>
        </authorList>
    </citation>
    <scope>NUCLEOTIDE SEQUENCE [LARGE SCALE GENOMIC DNA]</scope>
    <source>
        <strain evidence="8">JCM 16898</strain>
    </source>
</reference>
<dbReference type="EMBL" id="BAAAZN010000001">
    <property type="protein sequence ID" value="GAA3527551.1"/>
    <property type="molecule type" value="Genomic_DNA"/>
</dbReference>
<evidence type="ECO:0000259" key="6">
    <source>
        <dbReference type="Pfam" id="PF00135"/>
    </source>
</evidence>
<dbReference type="InterPro" id="IPR002168">
    <property type="entry name" value="Lipase_GDXG_HIS_AS"/>
</dbReference>
<accession>A0ABP6V5B2</accession>
<dbReference type="InterPro" id="IPR050309">
    <property type="entry name" value="Type-B_Carboxylest/Lipase"/>
</dbReference>
<name>A0ABP6V5B2_9PSEU</name>
<evidence type="ECO:0000256" key="2">
    <source>
        <dbReference type="ARBA" id="ARBA00010515"/>
    </source>
</evidence>
<sequence length="479" mass="49136">MSQQADPIVETPAGAVRGVRDGSGEFYRAIPYAAAPAGAGRFAPPAPHPGWSGVRDGTAPSPTAPQPARDFGRLDMTPYFGPGWVRGEDYLTVDVRTPAAGGGRRPVMVFVHGGGFVTGSTRAALYDGSAFARDGVVLVTVNYRVGIPGFLDLAGAPPNRGLLDVLAALDWVRDTIAVFGGDPGNVTLFGQSAGATLIGALLATPEAKGLFRRAIVQSGSGTGAFTPEQARRVTAAAATALGVPPTAGAFAEIPDERFLEILPALAGMDLRIGPVTDPLVGLSPFSLVLPVQPADALTEGPGEEVGLLIGTNTEEGHLYLVPQGTLESSTDDDVLALATKVHADPAAVVAAHRAARPGASPGELRSAVLGEALFGAGTARLLAAHARLSAGRTHAYSFGHRSTALDGRLGATHTVELPFVFDIADEPWLHGDAGLLGPDPAPAGLAARVHSAWVAFATHGDPGWAAYDPQRPQVEVFGG</sequence>
<dbReference type="InterPro" id="IPR029058">
    <property type="entry name" value="AB_hydrolase_fold"/>
</dbReference>
<dbReference type="Proteomes" id="UP001500689">
    <property type="component" value="Unassembled WGS sequence"/>
</dbReference>
<dbReference type="SUPFAM" id="SSF53474">
    <property type="entry name" value="alpha/beta-Hydrolases"/>
    <property type="match status" value="1"/>
</dbReference>
<feature type="region of interest" description="Disordered" evidence="5">
    <location>
        <begin position="38"/>
        <end position="72"/>
    </location>
</feature>
<dbReference type="Gene3D" id="3.40.50.1820">
    <property type="entry name" value="alpha/beta hydrolase"/>
    <property type="match status" value="1"/>
</dbReference>
<dbReference type="PANTHER" id="PTHR11559">
    <property type="entry name" value="CARBOXYLESTERASE"/>
    <property type="match status" value="1"/>
</dbReference>
<evidence type="ECO:0000256" key="5">
    <source>
        <dbReference type="SAM" id="MobiDB-lite"/>
    </source>
</evidence>
<keyword evidence="8" id="KW-1185">Reference proteome</keyword>
<proteinExistence type="inferred from homology"/>
<evidence type="ECO:0000256" key="4">
    <source>
        <dbReference type="RuleBase" id="RU361235"/>
    </source>
</evidence>
<evidence type="ECO:0000313" key="8">
    <source>
        <dbReference type="Proteomes" id="UP001500689"/>
    </source>
</evidence>
<organism evidence="7 8">
    <name type="scientific">Amycolatopsis ultiminotia</name>
    <dbReference type="NCBI Taxonomy" id="543629"/>
    <lineage>
        <taxon>Bacteria</taxon>
        <taxon>Bacillati</taxon>
        <taxon>Actinomycetota</taxon>
        <taxon>Actinomycetes</taxon>
        <taxon>Pseudonocardiales</taxon>
        <taxon>Pseudonocardiaceae</taxon>
        <taxon>Amycolatopsis</taxon>
    </lineage>
</organism>
<dbReference type="RefSeq" id="WP_344855369.1">
    <property type="nucleotide sequence ID" value="NZ_BAAAZN010000001.1"/>
</dbReference>
<protein>
    <recommendedName>
        <fullName evidence="4">Carboxylic ester hydrolase</fullName>
        <ecNumber evidence="4">3.1.1.-</ecNumber>
    </recommendedName>
</protein>
<comment type="caution">
    <text evidence="7">The sequence shown here is derived from an EMBL/GenBank/DDBJ whole genome shotgun (WGS) entry which is preliminary data.</text>
</comment>
<dbReference type="PROSITE" id="PS01173">
    <property type="entry name" value="LIPASE_GDXG_HIS"/>
    <property type="match status" value="1"/>
</dbReference>
<comment type="similarity">
    <text evidence="1 4">Belongs to the type-B carboxylesterase/lipase family.</text>
</comment>
<comment type="similarity">
    <text evidence="2">Belongs to the 'GDXG' lipolytic enzyme family.</text>
</comment>
<evidence type="ECO:0000256" key="3">
    <source>
        <dbReference type="ARBA" id="ARBA00022801"/>
    </source>
</evidence>
<dbReference type="InterPro" id="IPR019826">
    <property type="entry name" value="Carboxylesterase_B_AS"/>
</dbReference>
<dbReference type="PROSITE" id="PS00122">
    <property type="entry name" value="CARBOXYLESTERASE_B_1"/>
    <property type="match status" value="1"/>
</dbReference>
<keyword evidence="3 4" id="KW-0378">Hydrolase</keyword>
<dbReference type="Pfam" id="PF00135">
    <property type="entry name" value="COesterase"/>
    <property type="match status" value="1"/>
</dbReference>
<evidence type="ECO:0000256" key="1">
    <source>
        <dbReference type="ARBA" id="ARBA00005964"/>
    </source>
</evidence>
<dbReference type="InterPro" id="IPR002018">
    <property type="entry name" value="CarbesteraseB"/>
</dbReference>